<keyword evidence="9" id="KW-1185">Reference proteome</keyword>
<dbReference type="InterPro" id="IPR036864">
    <property type="entry name" value="Zn2-C6_fun-type_DNA-bd_sf"/>
</dbReference>
<feature type="compositionally biased region" description="Polar residues" evidence="6">
    <location>
        <begin position="1"/>
        <end position="18"/>
    </location>
</feature>
<dbReference type="GO" id="GO:0008270">
    <property type="term" value="F:zinc ion binding"/>
    <property type="evidence" value="ECO:0007669"/>
    <property type="project" value="InterPro"/>
</dbReference>
<evidence type="ECO:0000256" key="6">
    <source>
        <dbReference type="SAM" id="MobiDB-lite"/>
    </source>
</evidence>
<feature type="domain" description="Zn(2)-C6 fungal-type" evidence="7">
    <location>
        <begin position="163"/>
        <end position="193"/>
    </location>
</feature>
<feature type="region of interest" description="Disordered" evidence="6">
    <location>
        <begin position="209"/>
        <end position="235"/>
    </location>
</feature>
<feature type="region of interest" description="Disordered" evidence="6">
    <location>
        <begin position="691"/>
        <end position="720"/>
    </location>
</feature>
<dbReference type="CDD" id="cd00067">
    <property type="entry name" value="GAL4"/>
    <property type="match status" value="1"/>
</dbReference>
<dbReference type="GO" id="GO:0000981">
    <property type="term" value="F:DNA-binding transcription factor activity, RNA polymerase II-specific"/>
    <property type="evidence" value="ECO:0007669"/>
    <property type="project" value="InterPro"/>
</dbReference>
<dbReference type="EMBL" id="SPUK01000002">
    <property type="protein sequence ID" value="TQV99897.1"/>
    <property type="molecule type" value="Genomic_DNA"/>
</dbReference>
<dbReference type="Gene3D" id="4.10.240.10">
    <property type="entry name" value="Zn(2)-C6 fungal-type DNA-binding domain"/>
    <property type="match status" value="1"/>
</dbReference>
<evidence type="ECO:0000313" key="8">
    <source>
        <dbReference type="EMBL" id="TQV99897.1"/>
    </source>
</evidence>
<feature type="region of interest" description="Disordered" evidence="6">
    <location>
        <begin position="1"/>
        <end position="36"/>
    </location>
</feature>
<evidence type="ECO:0000256" key="3">
    <source>
        <dbReference type="ARBA" id="ARBA00023015"/>
    </source>
</evidence>
<dbReference type="PANTHER" id="PTHR47338:SF7">
    <property type="entry name" value="ZN(II)2CYS6 TRANSCRIPTION FACTOR (EUROFUNG)"/>
    <property type="match status" value="1"/>
</dbReference>
<dbReference type="GO" id="GO:0005634">
    <property type="term" value="C:nucleus"/>
    <property type="evidence" value="ECO:0007669"/>
    <property type="project" value="UniProtKB-SubCell"/>
</dbReference>
<dbReference type="Pfam" id="PF00172">
    <property type="entry name" value="Zn_clus"/>
    <property type="match status" value="1"/>
</dbReference>
<feature type="region of interest" description="Disordered" evidence="6">
    <location>
        <begin position="132"/>
        <end position="155"/>
    </location>
</feature>
<feature type="compositionally biased region" description="Polar residues" evidence="6">
    <location>
        <begin position="217"/>
        <end position="235"/>
    </location>
</feature>
<accession>A0A545VDU3</accession>
<keyword evidence="5" id="KW-0539">Nucleus</keyword>
<dbReference type="SUPFAM" id="SSF57701">
    <property type="entry name" value="Zn2/Cys6 DNA-binding domain"/>
    <property type="match status" value="1"/>
</dbReference>
<evidence type="ECO:0000256" key="2">
    <source>
        <dbReference type="ARBA" id="ARBA00022723"/>
    </source>
</evidence>
<proteinExistence type="predicted"/>
<keyword evidence="4" id="KW-0804">Transcription</keyword>
<feature type="compositionally biased region" description="Polar residues" evidence="6">
    <location>
        <begin position="143"/>
        <end position="152"/>
    </location>
</feature>
<dbReference type="Proteomes" id="UP000315783">
    <property type="component" value="Unassembled WGS sequence"/>
</dbReference>
<dbReference type="PROSITE" id="PS50048">
    <property type="entry name" value="ZN2_CY6_FUNGAL_2"/>
    <property type="match status" value="1"/>
</dbReference>
<evidence type="ECO:0000256" key="5">
    <source>
        <dbReference type="ARBA" id="ARBA00023242"/>
    </source>
</evidence>
<dbReference type="PANTHER" id="PTHR47338">
    <property type="entry name" value="ZN(II)2CYS6 TRANSCRIPTION FACTOR (EUROFUNG)-RELATED"/>
    <property type="match status" value="1"/>
</dbReference>
<organism evidence="8 9">
    <name type="scientific">Cordyceps javanica</name>
    <dbReference type="NCBI Taxonomy" id="43265"/>
    <lineage>
        <taxon>Eukaryota</taxon>
        <taxon>Fungi</taxon>
        <taxon>Dikarya</taxon>
        <taxon>Ascomycota</taxon>
        <taxon>Pezizomycotina</taxon>
        <taxon>Sordariomycetes</taxon>
        <taxon>Hypocreomycetidae</taxon>
        <taxon>Hypocreales</taxon>
        <taxon>Cordycipitaceae</taxon>
        <taxon>Cordyceps</taxon>
    </lineage>
</organism>
<dbReference type="CDD" id="cd12148">
    <property type="entry name" value="fungal_TF_MHR"/>
    <property type="match status" value="1"/>
</dbReference>
<comment type="subcellular location">
    <subcellularLocation>
        <location evidence="1">Nucleus</location>
    </subcellularLocation>
</comment>
<name>A0A545VDU3_9HYPO</name>
<dbReference type="InterPro" id="IPR050815">
    <property type="entry name" value="TF_fung"/>
</dbReference>
<gene>
    <name evidence="8" type="ORF">IF1G_02112</name>
</gene>
<comment type="caution">
    <text evidence="8">The sequence shown here is derived from an EMBL/GenBank/DDBJ whole genome shotgun (WGS) entry which is preliminary data.</text>
</comment>
<evidence type="ECO:0000256" key="1">
    <source>
        <dbReference type="ARBA" id="ARBA00004123"/>
    </source>
</evidence>
<evidence type="ECO:0000313" key="9">
    <source>
        <dbReference type="Proteomes" id="UP000315783"/>
    </source>
</evidence>
<sequence>MDTPAQTDADAQSSSGKHASSNESSPAPSAASPASKRYRAANAVPDCCRTCRLRKVSTGLRKFPFPFQPALPPRLSLRAAGTPDSARRLLVCLPSGRGHGYCHHVKCTGKSATGSCSNCARLELACSFQSADNPGDPQDRVSRTTPSASHTEAGTLRKRAQRACSQCHSHKTKCSGDLPRCRRCEASNLVCEYTPTKRKFTSVRYSAANGADGAPTPSETTALSAQSTEEVTANSPTTSTLQGYYVMLLDPNILSAEDKMIKRDIVSRHFEVYMHCLYWMPSLGFLHPPTIWRQIDDMTLHPAKAAAICSVTCFFANPGEVGRDFGSYARVWTCLGIGSRVMIGLQANWDSGIYQGRSWIEQESLRRLVWQNFYMDRLLAGGYDEYLANRHDTWKLRLPCTERAYRGNHPLIVDRLHDVPPLHLENAGLHAWQLRLCDLRHRIQVAAKRLTLPQVNVSRPEPSTVMSEIRALQNELGRFHLSLPAEYKLTDQVVEHILGTEERNGYIYLHSHIGVSHVDLYRFALPGVHGTAPDLLQRLPRDFVLASQKQAVAHSISVATFCDVVRREHEKHPSLLPLRLTGDYSITHMCTQAIRVLVVALCHNLYHDLAGKTTSPPWRGINSRVVTEADMREMIDNLFKVMEPWSHISRITKQAYDANRVMVDHYYKTGKLNETPNSALVEATRLSMTSGPGGSILGSGDQSVNEQWGASAGAPSPDDSSAQYGAVNLGFEMENGPPGVPLFLEQARIAPLEDTGLGLYDGDNSFEHSPLWDFSRDMSRVIREDEALTPGEQQPRMPTHTYSDKDVSAYLRHQQRQFHSEKNDGLVTLPKLWWELFFAPFVSPIGPSRFPLFDTRTLQDDPTKANVYRDDVMLAQIHRDKRSAALASVLFIALLVFTWHSLNLETLLPAPLLHGGHQLVPVVAARMHEVTCPGPIGVQTPSKGIPVVRGRNVSSTTHGQTLSVPKVVVLVFYGRRNTVSILDCYLKRNLVSNGGLVDEVIWLRRTETEEDVEFLQKLLDSETRYSKRDVDRTDASGFASAYDDLDNDTLYLKIDDDVVFIDDNTILSLICTKLTHPEYYIVSANVVNQPMISWLHWNLDAVLPYLPDTKNPYPKLKPGERVDWRASTLPDYKGPQDMDILEWNSPGEAKHRWLPLRNRKDHILDGTPIVNTEYSAFGKGLGHWQIAAQQHYSFFENLEKKQLHKYKFNVWDFKLKRLGIQFMAIMGKDINGAKPIGQDDEQHFSVTMPEKSGRAAVADGRAIVAHYSFGPQSQQLPTTDILDRYRSYAAENICQKPMLWSPEDDSPKAPSS</sequence>
<dbReference type="SMART" id="SM00066">
    <property type="entry name" value="GAL4"/>
    <property type="match status" value="2"/>
</dbReference>
<feature type="compositionally biased region" description="Low complexity" evidence="6">
    <location>
        <begin position="709"/>
        <end position="720"/>
    </location>
</feature>
<dbReference type="PROSITE" id="PS00463">
    <property type="entry name" value="ZN2_CY6_FUNGAL_1"/>
    <property type="match status" value="1"/>
</dbReference>
<reference evidence="8 9" key="1">
    <citation type="journal article" date="2019" name="Appl. Microbiol. Biotechnol.">
        <title>Genome sequence of Isaria javanica and comparative genome analysis insights into family S53 peptidase evolution in fungal entomopathogens.</title>
        <authorList>
            <person name="Lin R."/>
            <person name="Zhang X."/>
            <person name="Xin B."/>
            <person name="Zou M."/>
            <person name="Gao Y."/>
            <person name="Qin F."/>
            <person name="Hu Q."/>
            <person name="Xie B."/>
            <person name="Cheng X."/>
        </authorList>
    </citation>
    <scope>NUCLEOTIDE SEQUENCE [LARGE SCALE GENOMIC DNA]</scope>
    <source>
        <strain evidence="8 9">IJ1G</strain>
    </source>
</reference>
<evidence type="ECO:0000256" key="4">
    <source>
        <dbReference type="ARBA" id="ARBA00023163"/>
    </source>
</evidence>
<keyword evidence="3" id="KW-0805">Transcription regulation</keyword>
<dbReference type="OrthoDB" id="4685598at2759"/>
<dbReference type="InterPro" id="IPR001138">
    <property type="entry name" value="Zn2Cys6_DnaBD"/>
</dbReference>
<evidence type="ECO:0000259" key="7">
    <source>
        <dbReference type="PROSITE" id="PS50048"/>
    </source>
</evidence>
<feature type="compositionally biased region" description="Low complexity" evidence="6">
    <location>
        <begin position="19"/>
        <end position="35"/>
    </location>
</feature>
<dbReference type="STRING" id="43265.A0A545VDU3"/>
<keyword evidence="2" id="KW-0479">Metal-binding</keyword>
<protein>
    <submittedName>
        <fullName evidence="8">Fungal transcriptional regulatory protein</fullName>
    </submittedName>
</protein>